<dbReference type="Pfam" id="PF21982">
    <property type="entry name" value="RecX_HTH1"/>
    <property type="match status" value="1"/>
</dbReference>
<name>A0A940NTE0_9BACI</name>
<keyword evidence="4 5" id="KW-0963">Cytoplasm</keyword>
<organism evidence="10 11">
    <name type="scientific">Gottfriedia endophytica</name>
    <dbReference type="NCBI Taxonomy" id="2820819"/>
    <lineage>
        <taxon>Bacteria</taxon>
        <taxon>Bacillati</taxon>
        <taxon>Bacillota</taxon>
        <taxon>Bacilli</taxon>
        <taxon>Bacillales</taxon>
        <taxon>Bacillaceae</taxon>
        <taxon>Gottfriedia</taxon>
    </lineage>
</organism>
<dbReference type="GO" id="GO:0005737">
    <property type="term" value="C:cytoplasm"/>
    <property type="evidence" value="ECO:0007669"/>
    <property type="project" value="UniProtKB-SubCell"/>
</dbReference>
<evidence type="ECO:0000313" key="10">
    <source>
        <dbReference type="EMBL" id="MBP0727193.1"/>
    </source>
</evidence>
<evidence type="ECO:0000256" key="3">
    <source>
        <dbReference type="ARBA" id="ARBA00018111"/>
    </source>
</evidence>
<dbReference type="HAMAP" id="MF_01114">
    <property type="entry name" value="RecX"/>
    <property type="match status" value="1"/>
</dbReference>
<dbReference type="Gene3D" id="1.10.10.10">
    <property type="entry name" value="Winged helix-like DNA-binding domain superfamily/Winged helix DNA-binding domain"/>
    <property type="match status" value="4"/>
</dbReference>
<comment type="function">
    <text evidence="5">Modulates RecA activity.</text>
</comment>
<comment type="subcellular location">
    <subcellularLocation>
        <location evidence="1 5">Cytoplasm</location>
    </subcellularLocation>
</comment>
<comment type="caution">
    <text evidence="10">The sequence shown here is derived from an EMBL/GenBank/DDBJ whole genome shotgun (WGS) entry which is preliminary data.</text>
</comment>
<evidence type="ECO:0000256" key="1">
    <source>
        <dbReference type="ARBA" id="ARBA00004496"/>
    </source>
</evidence>
<sequence length="271" mass="31827">MTIITKIQVQKVNKERFNVYTDDGGGEEFAFSVDADTLVKHNLKKGLQIEQYEIEEILHSDQLRKAYLTSIVYLSRMMRTKKEVELNLEKLEISPDAIRNTLQRLEDEGYLNEEQYTISYIRTCINTTLKGPIIIQKELKMKGISNGVIEKELKEFSTEKQVEHAVRLCEKKLPAFSRYSTLQKKNKLEELLSRKGYPSNIISILLQEVEFDNDEDDELQTLLQHATKLQRKYEKFSEWEYKQKMKSALFRKGFSIDLIDRALDMLDDQLN</sequence>
<evidence type="ECO:0000256" key="2">
    <source>
        <dbReference type="ARBA" id="ARBA00009695"/>
    </source>
</evidence>
<feature type="domain" description="RecX third three-helical" evidence="8">
    <location>
        <begin position="216"/>
        <end position="263"/>
    </location>
</feature>
<keyword evidence="6" id="KW-0175">Coiled coil</keyword>
<dbReference type="PANTHER" id="PTHR33602:SF1">
    <property type="entry name" value="REGULATORY PROTEIN RECX FAMILY PROTEIN"/>
    <property type="match status" value="1"/>
</dbReference>
<dbReference type="PANTHER" id="PTHR33602">
    <property type="entry name" value="REGULATORY PROTEIN RECX FAMILY PROTEIN"/>
    <property type="match status" value="1"/>
</dbReference>
<dbReference type="RefSeq" id="WP_209407530.1">
    <property type="nucleotide sequence ID" value="NZ_JAGIYQ010000020.1"/>
</dbReference>
<feature type="coiled-coil region" evidence="6">
    <location>
        <begin position="74"/>
        <end position="108"/>
    </location>
</feature>
<evidence type="ECO:0000313" key="11">
    <source>
        <dbReference type="Proteomes" id="UP000682134"/>
    </source>
</evidence>
<evidence type="ECO:0000256" key="4">
    <source>
        <dbReference type="ARBA" id="ARBA00022490"/>
    </source>
</evidence>
<dbReference type="InterPro" id="IPR036388">
    <property type="entry name" value="WH-like_DNA-bd_sf"/>
</dbReference>
<dbReference type="InterPro" id="IPR053924">
    <property type="entry name" value="RecX_HTH_2nd"/>
</dbReference>
<evidence type="ECO:0000259" key="8">
    <source>
        <dbReference type="Pfam" id="PF21981"/>
    </source>
</evidence>
<dbReference type="Pfam" id="PF21981">
    <property type="entry name" value="RecX_HTH3"/>
    <property type="match status" value="2"/>
</dbReference>
<protein>
    <recommendedName>
        <fullName evidence="3 5">Regulatory protein RecX</fullName>
    </recommendedName>
</protein>
<evidence type="ECO:0000256" key="5">
    <source>
        <dbReference type="HAMAP-Rule" id="MF_01114"/>
    </source>
</evidence>
<feature type="domain" description="RecX third three-helical" evidence="8">
    <location>
        <begin position="159"/>
        <end position="203"/>
    </location>
</feature>
<feature type="domain" description="RecX second three-helical" evidence="7">
    <location>
        <begin position="112"/>
        <end position="151"/>
    </location>
</feature>
<accession>A0A940NTE0</accession>
<dbReference type="InterPro" id="IPR003783">
    <property type="entry name" value="Regulatory_RecX"/>
</dbReference>
<evidence type="ECO:0000259" key="9">
    <source>
        <dbReference type="Pfam" id="PF21982"/>
    </source>
</evidence>
<dbReference type="InterPro" id="IPR053926">
    <property type="entry name" value="RecX_HTH_1st"/>
</dbReference>
<dbReference type="EMBL" id="JAGIYQ010000020">
    <property type="protein sequence ID" value="MBP0727193.1"/>
    <property type="molecule type" value="Genomic_DNA"/>
</dbReference>
<feature type="domain" description="RecX first three-helical" evidence="9">
    <location>
        <begin position="66"/>
        <end position="105"/>
    </location>
</feature>
<dbReference type="GO" id="GO:0006282">
    <property type="term" value="P:regulation of DNA repair"/>
    <property type="evidence" value="ECO:0007669"/>
    <property type="project" value="UniProtKB-UniRule"/>
</dbReference>
<dbReference type="Pfam" id="PF02631">
    <property type="entry name" value="RecX_HTH2"/>
    <property type="match status" value="1"/>
</dbReference>
<dbReference type="InterPro" id="IPR053925">
    <property type="entry name" value="RecX_HTH_3rd"/>
</dbReference>
<keyword evidence="11" id="KW-1185">Reference proteome</keyword>
<dbReference type="NCBIfam" id="NF010733">
    <property type="entry name" value="PRK14135.1"/>
    <property type="match status" value="1"/>
</dbReference>
<reference evidence="10" key="1">
    <citation type="submission" date="2021-04" db="EMBL/GenBank/DDBJ databases">
        <title>Genome seq and assembly of Bacillus sp.</title>
        <authorList>
            <person name="Chhetri G."/>
        </authorList>
    </citation>
    <scope>NUCLEOTIDE SEQUENCE</scope>
    <source>
        <strain evidence="10">RG28</strain>
    </source>
</reference>
<gene>
    <name evidence="5 10" type="primary">recX</name>
    <name evidence="10" type="ORF">J5Y03_18755</name>
</gene>
<evidence type="ECO:0000256" key="6">
    <source>
        <dbReference type="SAM" id="Coils"/>
    </source>
</evidence>
<evidence type="ECO:0000259" key="7">
    <source>
        <dbReference type="Pfam" id="PF02631"/>
    </source>
</evidence>
<dbReference type="Proteomes" id="UP000682134">
    <property type="component" value="Unassembled WGS sequence"/>
</dbReference>
<dbReference type="AlphaFoldDB" id="A0A940NTE0"/>
<comment type="similarity">
    <text evidence="2 5">Belongs to the RecX family.</text>
</comment>
<proteinExistence type="inferred from homology"/>